<protein>
    <recommendedName>
        <fullName evidence="4">WW domain-containing oxidoreductase</fullName>
    </recommendedName>
</protein>
<dbReference type="InterPro" id="IPR036291">
    <property type="entry name" value="NAD(P)-bd_dom_sf"/>
</dbReference>
<keyword evidence="8" id="KW-0560">Oxidoreductase</keyword>
<keyword evidence="10" id="KW-0458">Lysosome</keyword>
<dbReference type="Proteomes" id="UP001174909">
    <property type="component" value="Unassembled WGS sequence"/>
</dbReference>
<dbReference type="CDD" id="cd00201">
    <property type="entry name" value="WW"/>
    <property type="match status" value="1"/>
</dbReference>
<reference evidence="12" key="1">
    <citation type="submission" date="2023-03" db="EMBL/GenBank/DDBJ databases">
        <authorList>
            <person name="Steffen K."/>
            <person name="Cardenas P."/>
        </authorList>
    </citation>
    <scope>NUCLEOTIDE SEQUENCE</scope>
</reference>
<dbReference type="PANTHER" id="PTHR24320">
    <property type="entry name" value="RETINOL DEHYDROGENASE"/>
    <property type="match status" value="1"/>
</dbReference>
<dbReference type="InterPro" id="IPR002347">
    <property type="entry name" value="SDR_fam"/>
</dbReference>
<dbReference type="InterPro" id="IPR001202">
    <property type="entry name" value="WW_dom"/>
</dbReference>
<evidence type="ECO:0000256" key="8">
    <source>
        <dbReference type="ARBA" id="ARBA00023002"/>
    </source>
</evidence>
<evidence type="ECO:0000256" key="6">
    <source>
        <dbReference type="ARBA" id="ARBA00022703"/>
    </source>
</evidence>
<dbReference type="AlphaFoldDB" id="A0AA35WAR1"/>
<dbReference type="GO" id="GO:0006915">
    <property type="term" value="P:apoptotic process"/>
    <property type="evidence" value="ECO:0007669"/>
    <property type="project" value="UniProtKB-KW"/>
</dbReference>
<dbReference type="PROSITE" id="PS50020">
    <property type="entry name" value="WW_DOMAIN_2"/>
    <property type="match status" value="2"/>
</dbReference>
<dbReference type="PRINTS" id="PR00081">
    <property type="entry name" value="GDHRDH"/>
</dbReference>
<evidence type="ECO:0000256" key="2">
    <source>
        <dbReference type="ARBA" id="ARBA00004555"/>
    </source>
</evidence>
<evidence type="ECO:0000256" key="9">
    <source>
        <dbReference type="ARBA" id="ARBA00023034"/>
    </source>
</evidence>
<dbReference type="FunFam" id="3.40.50.720:FF:000353">
    <property type="entry name" value="WW domain-containing oxidoreductase"/>
    <property type="match status" value="1"/>
</dbReference>
<proteinExistence type="inferred from homology"/>
<evidence type="ECO:0000259" key="11">
    <source>
        <dbReference type="PROSITE" id="PS50020"/>
    </source>
</evidence>
<dbReference type="SMART" id="SM00456">
    <property type="entry name" value="WW"/>
    <property type="match status" value="2"/>
</dbReference>
<feature type="domain" description="WW" evidence="11">
    <location>
        <begin position="63"/>
        <end position="96"/>
    </location>
</feature>
<keyword evidence="7" id="KW-0521">NADP</keyword>
<comment type="caution">
    <text evidence="12">The sequence shown here is derived from an EMBL/GenBank/DDBJ whole genome shotgun (WGS) entry which is preliminary data.</text>
</comment>
<dbReference type="SUPFAM" id="SSF51045">
    <property type="entry name" value="WW domain"/>
    <property type="match status" value="2"/>
</dbReference>
<dbReference type="InterPro" id="IPR036020">
    <property type="entry name" value="WW_dom_sf"/>
</dbReference>
<dbReference type="GO" id="GO:0005794">
    <property type="term" value="C:Golgi apparatus"/>
    <property type="evidence" value="ECO:0007669"/>
    <property type="project" value="UniProtKB-SubCell"/>
</dbReference>
<evidence type="ECO:0000256" key="5">
    <source>
        <dbReference type="ARBA" id="ARBA00022687"/>
    </source>
</evidence>
<keyword evidence="5" id="KW-0879">Wnt signaling pathway</keyword>
<dbReference type="PANTHER" id="PTHR24320:SF282">
    <property type="entry name" value="WW DOMAIN-CONTAINING OXIDOREDUCTASE"/>
    <property type="match status" value="1"/>
</dbReference>
<feature type="domain" description="WW" evidence="11">
    <location>
        <begin position="22"/>
        <end position="55"/>
    </location>
</feature>
<dbReference type="EMBL" id="CASHTH010001031">
    <property type="protein sequence ID" value="CAI8010346.1"/>
    <property type="molecule type" value="Genomic_DNA"/>
</dbReference>
<evidence type="ECO:0000313" key="12">
    <source>
        <dbReference type="EMBL" id="CAI8010346.1"/>
    </source>
</evidence>
<dbReference type="Gene3D" id="2.20.70.10">
    <property type="match status" value="2"/>
</dbReference>
<dbReference type="Gene3D" id="3.40.50.720">
    <property type="entry name" value="NAD(P)-binding Rossmann-like Domain"/>
    <property type="match status" value="1"/>
</dbReference>
<evidence type="ECO:0000256" key="10">
    <source>
        <dbReference type="ARBA" id="ARBA00023228"/>
    </source>
</evidence>
<keyword evidence="9" id="KW-0333">Golgi apparatus</keyword>
<gene>
    <name evidence="12" type="ORF">GBAR_LOCUS6824</name>
</gene>
<dbReference type="SUPFAM" id="SSF51735">
    <property type="entry name" value="NAD(P)-binding Rossmann-fold domains"/>
    <property type="match status" value="1"/>
</dbReference>
<accession>A0AA35WAR1</accession>
<dbReference type="GO" id="GO:0016055">
    <property type="term" value="P:Wnt signaling pathway"/>
    <property type="evidence" value="ECO:0007669"/>
    <property type="project" value="UniProtKB-KW"/>
</dbReference>
<dbReference type="GO" id="GO:0005764">
    <property type="term" value="C:lysosome"/>
    <property type="evidence" value="ECO:0007669"/>
    <property type="project" value="UniProtKB-SubCell"/>
</dbReference>
<keyword evidence="6" id="KW-0053">Apoptosis</keyword>
<comment type="similarity">
    <text evidence="3">Belongs to the short-chain dehydrogenases/reductases (SDR) family.</text>
</comment>
<evidence type="ECO:0000256" key="3">
    <source>
        <dbReference type="ARBA" id="ARBA00006484"/>
    </source>
</evidence>
<comment type="subcellular location">
    <subcellularLocation>
        <location evidence="2">Golgi apparatus</location>
    </subcellularLocation>
    <subcellularLocation>
        <location evidence="1">Lysosome</location>
    </subcellularLocation>
</comment>
<name>A0AA35WAR1_GEOBA</name>
<organism evidence="12 13">
    <name type="scientific">Geodia barretti</name>
    <name type="common">Barrett's horny sponge</name>
    <dbReference type="NCBI Taxonomy" id="519541"/>
    <lineage>
        <taxon>Eukaryota</taxon>
        <taxon>Metazoa</taxon>
        <taxon>Porifera</taxon>
        <taxon>Demospongiae</taxon>
        <taxon>Heteroscleromorpha</taxon>
        <taxon>Tetractinellida</taxon>
        <taxon>Astrophorina</taxon>
        <taxon>Geodiidae</taxon>
        <taxon>Geodia</taxon>
    </lineage>
</organism>
<keyword evidence="13" id="KW-1185">Reference proteome</keyword>
<dbReference type="Pfam" id="PF00106">
    <property type="entry name" value="adh_short"/>
    <property type="match status" value="1"/>
</dbReference>
<evidence type="ECO:0000256" key="1">
    <source>
        <dbReference type="ARBA" id="ARBA00004371"/>
    </source>
</evidence>
<sequence length="434" mass="48638">MQQEEERVVYRQWGDSGEDDITRLPRDWEARVAADGRVFFLNHESKTTCWDSPLNNKRYRVDRGLPYGWQKYKDEEGAAHYVDHLNQFSCLVDPRLLTDNVFELPSVYHIKKTNTMATRFRPLSRATSVMEGVDLSRRVAIVTGANSGLGFVTALRLAEKGAHVILACRHMTRASTALTKIQNLVPDAKAEVMELDLASLHSVREFAVSFQKRHLPLHILVLNAAVFGMPLARTVDGIETHFAVNHLAHFHLANLLADNLRDSAPSRVVVLASESHWYTTADPTVPLHISTLPHPPKHTYTAVTAYGASKLCNLLFTFEFHRRFSSDGVCCHAVHPGNLLATNLTWNAGMLYRISVLLARPFTKSLEQAAATVLYCAAHPSLERVSGLYWYECQPVEPSPDALDPELADGLWGFSHQLIHERARLSDSSSSEPL</sequence>
<evidence type="ECO:0000313" key="13">
    <source>
        <dbReference type="Proteomes" id="UP001174909"/>
    </source>
</evidence>
<evidence type="ECO:0000256" key="7">
    <source>
        <dbReference type="ARBA" id="ARBA00022857"/>
    </source>
</evidence>
<evidence type="ECO:0000256" key="4">
    <source>
        <dbReference type="ARBA" id="ARBA00016094"/>
    </source>
</evidence>
<dbReference type="Pfam" id="PF00397">
    <property type="entry name" value="WW"/>
    <property type="match status" value="1"/>
</dbReference>
<dbReference type="GO" id="GO:0016491">
    <property type="term" value="F:oxidoreductase activity"/>
    <property type="evidence" value="ECO:0007669"/>
    <property type="project" value="UniProtKB-KW"/>
</dbReference>